<comment type="caution">
    <text evidence="1">The sequence shown here is derived from an EMBL/GenBank/DDBJ whole genome shotgun (WGS) entry which is preliminary data.</text>
</comment>
<organism evidence="1 2">
    <name type="scientific">Negadavirga shengliensis</name>
    <dbReference type="NCBI Taxonomy" id="1389218"/>
    <lineage>
        <taxon>Bacteria</taxon>
        <taxon>Pseudomonadati</taxon>
        <taxon>Bacteroidota</taxon>
        <taxon>Cytophagia</taxon>
        <taxon>Cytophagales</taxon>
        <taxon>Cyclobacteriaceae</taxon>
        <taxon>Negadavirga</taxon>
    </lineage>
</organism>
<dbReference type="RefSeq" id="WP_377068722.1">
    <property type="nucleotide sequence ID" value="NZ_JBHSJJ010000020.1"/>
</dbReference>
<keyword evidence="2" id="KW-1185">Reference proteome</keyword>
<evidence type="ECO:0000313" key="1">
    <source>
        <dbReference type="EMBL" id="MFC4874659.1"/>
    </source>
</evidence>
<dbReference type="InterPro" id="IPR058595">
    <property type="entry name" value="Avidin-like"/>
</dbReference>
<dbReference type="Pfam" id="PF26421">
    <property type="entry name" value="Avidin_like"/>
    <property type="match status" value="1"/>
</dbReference>
<name>A0ABV9T8I1_9BACT</name>
<gene>
    <name evidence="1" type="ORF">ACFPFU_23350</name>
</gene>
<sequence>MINYNNRKFRIVHNSVNGQLDHDFTFHYYQKDNIVYSDYSGGNIKKGHLLGTVEANGRINMSYHQIDVNDHIKTGRCTSVPEIQDNGKIKLTENWQWTSGEGTAGTSILEEL</sequence>
<accession>A0ABV9T8I1</accession>
<protein>
    <submittedName>
        <fullName evidence="1">N-acetylglutamate synthase</fullName>
    </submittedName>
</protein>
<dbReference type="EMBL" id="JBHSJJ010000020">
    <property type="protein sequence ID" value="MFC4874659.1"/>
    <property type="molecule type" value="Genomic_DNA"/>
</dbReference>
<evidence type="ECO:0000313" key="2">
    <source>
        <dbReference type="Proteomes" id="UP001595818"/>
    </source>
</evidence>
<proteinExistence type="predicted"/>
<reference evidence="2" key="1">
    <citation type="journal article" date="2019" name="Int. J. Syst. Evol. Microbiol.">
        <title>The Global Catalogue of Microorganisms (GCM) 10K type strain sequencing project: providing services to taxonomists for standard genome sequencing and annotation.</title>
        <authorList>
            <consortium name="The Broad Institute Genomics Platform"/>
            <consortium name="The Broad Institute Genome Sequencing Center for Infectious Disease"/>
            <person name="Wu L."/>
            <person name="Ma J."/>
        </authorList>
    </citation>
    <scope>NUCLEOTIDE SEQUENCE [LARGE SCALE GENOMIC DNA]</scope>
    <source>
        <strain evidence="2">CGMCC 4.7466</strain>
    </source>
</reference>
<dbReference type="Proteomes" id="UP001595818">
    <property type="component" value="Unassembled WGS sequence"/>
</dbReference>